<dbReference type="RefSeq" id="WP_018624568.1">
    <property type="nucleotide sequence ID" value="NZ_CP140158.1"/>
</dbReference>
<dbReference type="EMBL" id="CP140158">
    <property type="protein sequence ID" value="WQG84112.1"/>
    <property type="molecule type" value="Genomic_DNA"/>
</dbReference>
<dbReference type="Proteomes" id="UP001324185">
    <property type="component" value="Chromosome"/>
</dbReference>
<evidence type="ECO:0000313" key="2">
    <source>
        <dbReference type="Proteomes" id="UP001324185"/>
    </source>
</evidence>
<dbReference type="Pfam" id="PF12843">
    <property type="entry name" value="QSregVF_b"/>
    <property type="match status" value="1"/>
</dbReference>
<proteinExistence type="predicted"/>
<protein>
    <submittedName>
        <fullName evidence="1">DUF3820 family protein</fullName>
    </submittedName>
</protein>
<accession>A0ABZ0X0K0</accession>
<keyword evidence="2" id="KW-1185">Reference proteome</keyword>
<gene>
    <name evidence="1" type="ORF">SR900_06450</name>
</gene>
<reference evidence="1 2" key="1">
    <citation type="submission" date="2023-11" db="EMBL/GenBank/DDBJ databases">
        <title>MicrobeMod: A computational toolkit for identifying prokaryotic methylation and restriction-modification with nanopore sequencing.</title>
        <authorList>
            <person name="Crits-Christoph A."/>
            <person name="Kang S.C."/>
            <person name="Lee H."/>
            <person name="Ostrov N."/>
        </authorList>
    </citation>
    <scope>NUCLEOTIDE SEQUENCE [LARGE SCALE GENOMIC DNA]</scope>
    <source>
        <strain evidence="1 2">DSMZ 16071</strain>
    </source>
</reference>
<sequence>MPHPEQPQKPQQELIDAINQVMPFGKYQGRRLLELPEPYLVWFHKEGFPNNRLGRQLALIYEVKLNGLEGMLKPLLRAKQAK</sequence>
<organism evidence="1 2">
    <name type="scientific">Kangiella aquimarina</name>
    <dbReference type="NCBI Taxonomy" id="261965"/>
    <lineage>
        <taxon>Bacteria</taxon>
        <taxon>Pseudomonadati</taxon>
        <taxon>Pseudomonadota</taxon>
        <taxon>Gammaproteobacteria</taxon>
        <taxon>Kangiellales</taxon>
        <taxon>Kangiellaceae</taxon>
        <taxon>Kangiella</taxon>
    </lineage>
</organism>
<dbReference type="InterPro" id="IPR024530">
    <property type="entry name" value="QSregVF_b"/>
</dbReference>
<evidence type="ECO:0000313" key="1">
    <source>
        <dbReference type="EMBL" id="WQG84112.1"/>
    </source>
</evidence>
<name>A0ABZ0X0K0_9GAMM</name>